<accession>A0A8B4S4V1</accession>
<sequence length="51" mass="5478">MNGPPGVFDLRSSFSQLCHMLSGAQYLSPAIAGMAEFIDSYDPQLRNSSVA</sequence>
<organism evidence="1 2">
    <name type="scientific">Comamonas testosteroni</name>
    <name type="common">Pseudomonas testosteroni</name>
    <dbReference type="NCBI Taxonomy" id="285"/>
    <lineage>
        <taxon>Bacteria</taxon>
        <taxon>Pseudomonadati</taxon>
        <taxon>Pseudomonadota</taxon>
        <taxon>Betaproteobacteria</taxon>
        <taxon>Burkholderiales</taxon>
        <taxon>Comamonadaceae</taxon>
        <taxon>Comamonas</taxon>
    </lineage>
</organism>
<dbReference type="EMBL" id="UFXL01000001">
    <property type="protein sequence ID" value="SUY78867.1"/>
    <property type="molecule type" value="Genomic_DNA"/>
</dbReference>
<proteinExistence type="predicted"/>
<reference evidence="1 2" key="1">
    <citation type="submission" date="2018-06" db="EMBL/GenBank/DDBJ databases">
        <authorList>
            <consortium name="Pathogen Informatics"/>
            <person name="Doyle S."/>
        </authorList>
    </citation>
    <scope>NUCLEOTIDE SEQUENCE [LARGE SCALE GENOMIC DNA]</scope>
    <source>
        <strain evidence="1 2">NCTC10698</strain>
    </source>
</reference>
<dbReference type="AlphaFoldDB" id="A0A8B4S4V1"/>
<dbReference type="Proteomes" id="UP000255070">
    <property type="component" value="Unassembled WGS sequence"/>
</dbReference>
<evidence type="ECO:0000313" key="1">
    <source>
        <dbReference type="EMBL" id="SUY78867.1"/>
    </source>
</evidence>
<evidence type="ECO:0000313" key="2">
    <source>
        <dbReference type="Proteomes" id="UP000255070"/>
    </source>
</evidence>
<name>A0A8B4S4V1_COMTE</name>
<gene>
    <name evidence="1" type="ORF">NCTC10698_03796</name>
</gene>
<comment type="caution">
    <text evidence="1">The sequence shown here is derived from an EMBL/GenBank/DDBJ whole genome shotgun (WGS) entry which is preliminary data.</text>
</comment>
<protein>
    <submittedName>
        <fullName evidence="1">Uncharacterized protein</fullName>
    </submittedName>
</protein>
<keyword evidence="2" id="KW-1185">Reference proteome</keyword>